<dbReference type="Proteomes" id="UP000198796">
    <property type="component" value="Unassembled WGS sequence"/>
</dbReference>
<dbReference type="AlphaFoldDB" id="A0A1I0YFF7"/>
<accession>A0A1I0YFF7</accession>
<proteinExistence type="predicted"/>
<dbReference type="PROSITE" id="PS00430">
    <property type="entry name" value="TONB_DEPENDENT_REC_1"/>
    <property type="match status" value="1"/>
</dbReference>
<reference evidence="2 3" key="1">
    <citation type="submission" date="2016-10" db="EMBL/GenBank/DDBJ databases">
        <authorList>
            <person name="de Groot N.N."/>
        </authorList>
    </citation>
    <scope>NUCLEOTIDE SEQUENCE [LARGE SCALE GENOMIC DNA]</scope>
    <source>
        <strain evidence="2 3">DSM 29316</strain>
    </source>
</reference>
<keyword evidence="1" id="KW-0732">Signal</keyword>
<evidence type="ECO:0000256" key="1">
    <source>
        <dbReference type="SAM" id="SignalP"/>
    </source>
</evidence>
<name>A0A1I0YFF7_9RHOB</name>
<dbReference type="InterPro" id="IPR010916">
    <property type="entry name" value="TonB_box_CS"/>
</dbReference>
<dbReference type="RefSeq" id="WP_092066246.1">
    <property type="nucleotide sequence ID" value="NZ_FOJU01000005.1"/>
</dbReference>
<dbReference type="SUPFAM" id="SSF111369">
    <property type="entry name" value="HlyD-like secretion proteins"/>
    <property type="match status" value="1"/>
</dbReference>
<dbReference type="OrthoDB" id="9813967at2"/>
<organism evidence="2 3">
    <name type="scientific">Poseidonocella pacifica</name>
    <dbReference type="NCBI Taxonomy" id="871651"/>
    <lineage>
        <taxon>Bacteria</taxon>
        <taxon>Pseudomonadati</taxon>
        <taxon>Pseudomonadota</taxon>
        <taxon>Alphaproteobacteria</taxon>
        <taxon>Rhodobacterales</taxon>
        <taxon>Roseobacteraceae</taxon>
        <taxon>Poseidonocella</taxon>
    </lineage>
</organism>
<dbReference type="GO" id="GO:0015562">
    <property type="term" value="F:efflux transmembrane transporter activity"/>
    <property type="evidence" value="ECO:0007669"/>
    <property type="project" value="TreeGrafter"/>
</dbReference>
<dbReference type="PANTHER" id="PTHR30469:SF15">
    <property type="entry name" value="HLYD FAMILY OF SECRETION PROTEINS"/>
    <property type="match status" value="1"/>
</dbReference>
<gene>
    <name evidence="2" type="ORF">SAMN05421688_2953</name>
</gene>
<feature type="signal peptide" evidence="1">
    <location>
        <begin position="1"/>
        <end position="21"/>
    </location>
</feature>
<dbReference type="STRING" id="871651.SAMN05421688_2953"/>
<protein>
    <submittedName>
        <fullName evidence="2">RND family efflux transporter, MFP subunit</fullName>
    </submittedName>
</protein>
<feature type="chain" id="PRO_5011766970" evidence="1">
    <location>
        <begin position="22"/>
        <end position="282"/>
    </location>
</feature>
<evidence type="ECO:0000313" key="3">
    <source>
        <dbReference type="Proteomes" id="UP000198796"/>
    </source>
</evidence>
<dbReference type="PANTHER" id="PTHR30469">
    <property type="entry name" value="MULTIDRUG RESISTANCE PROTEIN MDTA"/>
    <property type="match status" value="1"/>
</dbReference>
<dbReference type="GO" id="GO:1990281">
    <property type="term" value="C:efflux pump complex"/>
    <property type="evidence" value="ECO:0007669"/>
    <property type="project" value="TreeGrafter"/>
</dbReference>
<dbReference type="Gene3D" id="2.40.50.100">
    <property type="match status" value="1"/>
</dbReference>
<dbReference type="Gene3D" id="2.40.30.170">
    <property type="match status" value="1"/>
</dbReference>
<dbReference type="EMBL" id="FOJU01000005">
    <property type="protein sequence ID" value="SFB11240.1"/>
    <property type="molecule type" value="Genomic_DNA"/>
</dbReference>
<sequence length="282" mass="30275">MAITCKPLLALSLVLASAAGAQTATDYDSVGLDARGAEIRGIVECRADLALSFPVSGVVEDTLVVEGQTVEAGEVLMRLDQEIESIEVERRRTLWQSRADLDAAEARVAVGEQQLSAGQTVYDAARGISLEDLQNRKLSYDLAVSELARLETQKQIEELDFHTAEESLRRRTLAAVAPGIVSRIIRRTGESAQAMDPVLQLCDTGALFFVANLSIRRASELQAGQSVILRASGRDENLNGEVSFVSPVVDPGSGLRRVKVHLTDPPDWLSPGTGAVLTTPQG</sequence>
<evidence type="ECO:0000313" key="2">
    <source>
        <dbReference type="EMBL" id="SFB11240.1"/>
    </source>
</evidence>
<keyword evidence="3" id="KW-1185">Reference proteome</keyword>